<proteinExistence type="predicted"/>
<sequence>MEMYCTLRRVSQEKLDSYIQDNHLLLEDFFSNEFREVPQLDIDKSWAGIQFLLEKVSEQQDSGLNLAEIISGNSSIHKIGDSYEERVKYLVPKDVKVLNEALKTLKSEQLRTHFNSKAMLELAIYPGIWQDEHSFAYLSEYFTKLQSFYQHASWANEAVVIMINPS</sequence>
<keyword evidence="2" id="KW-1185">Reference proteome</keyword>
<dbReference type="SUPFAM" id="SSF111069">
    <property type="entry name" value="Hypothetical protein yfbM"/>
    <property type="match status" value="1"/>
</dbReference>
<dbReference type="EMBL" id="BMKM01000003">
    <property type="protein sequence ID" value="GGE21401.1"/>
    <property type="molecule type" value="Genomic_DNA"/>
</dbReference>
<name>A0A8H9KUD8_9SPHI</name>
<dbReference type="RefSeq" id="WP_182498611.1">
    <property type="nucleotide sequence ID" value="NZ_BMKM01000003.1"/>
</dbReference>
<reference evidence="1" key="1">
    <citation type="journal article" date="2014" name="Int. J. Syst. Evol. Microbiol.">
        <title>Complete genome sequence of Corynebacterium casei LMG S-19264T (=DSM 44701T), isolated from a smear-ripened cheese.</title>
        <authorList>
            <consortium name="US DOE Joint Genome Institute (JGI-PGF)"/>
            <person name="Walter F."/>
            <person name="Albersmeier A."/>
            <person name="Kalinowski J."/>
            <person name="Ruckert C."/>
        </authorList>
    </citation>
    <scope>NUCLEOTIDE SEQUENCE</scope>
    <source>
        <strain evidence="1">CGMCC 1.15966</strain>
    </source>
</reference>
<dbReference type="InterPro" id="IPR015068">
    <property type="entry name" value="DUF1877"/>
</dbReference>
<reference evidence="1" key="2">
    <citation type="submission" date="2020-09" db="EMBL/GenBank/DDBJ databases">
        <authorList>
            <person name="Sun Q."/>
            <person name="Zhou Y."/>
        </authorList>
    </citation>
    <scope>NUCLEOTIDE SEQUENCE</scope>
    <source>
        <strain evidence="1">CGMCC 1.15966</strain>
    </source>
</reference>
<dbReference type="Proteomes" id="UP000614460">
    <property type="component" value="Unassembled WGS sequence"/>
</dbReference>
<accession>A0A8H9KUD8</accession>
<dbReference type="Pfam" id="PF08974">
    <property type="entry name" value="DUF1877"/>
    <property type="match status" value="1"/>
</dbReference>
<evidence type="ECO:0000313" key="2">
    <source>
        <dbReference type="Proteomes" id="UP000614460"/>
    </source>
</evidence>
<organism evidence="1 2">
    <name type="scientific">Sphingobacterium cellulitidis</name>
    <dbReference type="NCBI Taxonomy" id="1768011"/>
    <lineage>
        <taxon>Bacteria</taxon>
        <taxon>Pseudomonadati</taxon>
        <taxon>Bacteroidota</taxon>
        <taxon>Sphingobacteriia</taxon>
        <taxon>Sphingobacteriales</taxon>
        <taxon>Sphingobacteriaceae</taxon>
        <taxon>Sphingobacterium</taxon>
    </lineage>
</organism>
<protein>
    <recommendedName>
        <fullName evidence="3">DUF1877 domain-containing protein</fullName>
    </recommendedName>
</protein>
<dbReference type="AlphaFoldDB" id="A0A8H9KUD8"/>
<evidence type="ECO:0000313" key="1">
    <source>
        <dbReference type="EMBL" id="GGE21401.1"/>
    </source>
</evidence>
<dbReference type="Gene3D" id="3.40.1760.10">
    <property type="entry name" value="YfbM-like super family"/>
    <property type="match status" value="1"/>
</dbReference>
<comment type="caution">
    <text evidence="1">The sequence shown here is derived from an EMBL/GenBank/DDBJ whole genome shotgun (WGS) entry which is preliminary data.</text>
</comment>
<dbReference type="InterPro" id="IPR035944">
    <property type="entry name" value="YfbM-like_sf"/>
</dbReference>
<gene>
    <name evidence="1" type="ORF">GCM10011516_18810</name>
</gene>
<evidence type="ECO:0008006" key="3">
    <source>
        <dbReference type="Google" id="ProtNLM"/>
    </source>
</evidence>